<accession>A0ACC1KGR8</accession>
<proteinExistence type="predicted"/>
<evidence type="ECO:0000313" key="2">
    <source>
        <dbReference type="Proteomes" id="UP001140066"/>
    </source>
</evidence>
<dbReference type="EMBL" id="JANBUK010000503">
    <property type="protein sequence ID" value="KAJ2789719.1"/>
    <property type="molecule type" value="Genomic_DNA"/>
</dbReference>
<evidence type="ECO:0000313" key="1">
    <source>
        <dbReference type="EMBL" id="KAJ2789719.1"/>
    </source>
</evidence>
<gene>
    <name evidence="1" type="primary">SNZ1_2</name>
    <name evidence="1" type="ORF">GGI18_002237</name>
</gene>
<comment type="caution">
    <text evidence="1">The sequence shown here is derived from an EMBL/GenBank/DDBJ whole genome shotgun (WGS) entry which is preliminary data.</text>
</comment>
<reference evidence="1" key="1">
    <citation type="submission" date="2022-07" db="EMBL/GenBank/DDBJ databases">
        <title>Phylogenomic reconstructions and comparative analyses of Kickxellomycotina fungi.</title>
        <authorList>
            <person name="Reynolds N.K."/>
            <person name="Stajich J.E."/>
            <person name="Barry K."/>
            <person name="Grigoriev I.V."/>
            <person name="Crous P."/>
            <person name="Smith M.E."/>
        </authorList>
    </citation>
    <scope>NUCLEOTIDE SEQUENCE</scope>
    <source>
        <strain evidence="1">BCRC 34191</strain>
    </source>
</reference>
<organism evidence="1 2">
    <name type="scientific">Coemansia linderi</name>
    <dbReference type="NCBI Taxonomy" id="2663919"/>
    <lineage>
        <taxon>Eukaryota</taxon>
        <taxon>Fungi</taxon>
        <taxon>Fungi incertae sedis</taxon>
        <taxon>Zoopagomycota</taxon>
        <taxon>Kickxellomycotina</taxon>
        <taxon>Kickxellomycetes</taxon>
        <taxon>Kickxellales</taxon>
        <taxon>Kickxellaceae</taxon>
        <taxon>Coemansia</taxon>
    </lineage>
</organism>
<dbReference type="Proteomes" id="UP001140066">
    <property type="component" value="Unassembled WGS sequence"/>
</dbReference>
<protein>
    <submittedName>
        <fullName evidence="1">Pyridoxal 5'-phosphate synthase subunit snz1</fullName>
        <ecNumber evidence="1">4.3.3.6</ecNumber>
    </submittedName>
</protein>
<keyword evidence="1" id="KW-0456">Lyase</keyword>
<keyword evidence="2" id="KW-1185">Reference proteome</keyword>
<sequence>MLTKAEKEKNAKIRKEKEASLKKRLDLHQKVTTKARVAMLRYGLIIEVVNTVQAKLAQEAGFTAICPYDYPAPHSASANGNPTTSDPRVIREMMNKVLIPLMAKVRIGHIIEAQMAEHLGVNIIDESEYAGEAKAKHILKNGFRAPF</sequence>
<feature type="non-terminal residue" evidence="1">
    <location>
        <position position="147"/>
    </location>
</feature>
<name>A0ACC1KGR8_9FUNG</name>
<dbReference type="EC" id="4.3.3.6" evidence="1"/>